<feature type="transmembrane region" description="Helical" evidence="6">
    <location>
        <begin position="56"/>
        <end position="76"/>
    </location>
</feature>
<dbReference type="Pfam" id="PF09924">
    <property type="entry name" value="LPG_synthase_C"/>
    <property type="match status" value="1"/>
</dbReference>
<dbReference type="PANTHER" id="PTHR34697">
    <property type="entry name" value="PHOSPHATIDYLGLYCEROL LYSYLTRANSFERASE"/>
    <property type="match status" value="1"/>
</dbReference>
<evidence type="ECO:0000313" key="9">
    <source>
        <dbReference type="Proteomes" id="UP000823614"/>
    </source>
</evidence>
<keyword evidence="5 6" id="KW-0472">Membrane</keyword>
<evidence type="ECO:0000256" key="1">
    <source>
        <dbReference type="ARBA" id="ARBA00004651"/>
    </source>
</evidence>
<accession>A0A9D9H9R2</accession>
<protein>
    <submittedName>
        <fullName evidence="8">Bifunctional lysylphosphatidylglycerol flippase/synthetase MprF</fullName>
    </submittedName>
</protein>
<evidence type="ECO:0000313" key="8">
    <source>
        <dbReference type="EMBL" id="MBO8441572.1"/>
    </source>
</evidence>
<evidence type="ECO:0000256" key="6">
    <source>
        <dbReference type="SAM" id="Phobius"/>
    </source>
</evidence>
<dbReference type="AlphaFoldDB" id="A0A9D9H9R2"/>
<comment type="caution">
    <text evidence="8">The sequence shown here is derived from an EMBL/GenBank/DDBJ whole genome shotgun (WGS) entry which is preliminary data.</text>
</comment>
<dbReference type="GO" id="GO:0050071">
    <property type="term" value="F:phosphatidylglycerol lysyltransferase activity"/>
    <property type="evidence" value="ECO:0007669"/>
    <property type="project" value="UniProtKB-EC"/>
</dbReference>
<feature type="transmembrane region" description="Helical" evidence="6">
    <location>
        <begin position="96"/>
        <end position="117"/>
    </location>
</feature>
<name>A0A9D9H9R2_9LACO</name>
<reference evidence="8" key="2">
    <citation type="journal article" date="2021" name="PeerJ">
        <title>Extensive microbial diversity within the chicken gut microbiome revealed by metagenomics and culture.</title>
        <authorList>
            <person name="Gilroy R."/>
            <person name="Ravi A."/>
            <person name="Getino M."/>
            <person name="Pursley I."/>
            <person name="Horton D.L."/>
            <person name="Alikhan N.F."/>
            <person name="Baker D."/>
            <person name="Gharbi K."/>
            <person name="Hall N."/>
            <person name="Watson M."/>
            <person name="Adriaenssens E.M."/>
            <person name="Foster-Nyarko E."/>
            <person name="Jarju S."/>
            <person name="Secka A."/>
            <person name="Antonio M."/>
            <person name="Oren A."/>
            <person name="Chaudhuri R.R."/>
            <person name="La Ragione R."/>
            <person name="Hildebrand F."/>
            <person name="Pallen M.J."/>
        </authorList>
    </citation>
    <scope>NUCLEOTIDE SEQUENCE</scope>
    <source>
        <strain evidence="8">C6-149</strain>
    </source>
</reference>
<dbReference type="InterPro" id="IPR016181">
    <property type="entry name" value="Acyl_CoA_acyltransferase"/>
</dbReference>
<feature type="transmembrane region" description="Helical" evidence="6">
    <location>
        <begin position="16"/>
        <end position="36"/>
    </location>
</feature>
<evidence type="ECO:0000256" key="5">
    <source>
        <dbReference type="ARBA" id="ARBA00023136"/>
    </source>
</evidence>
<dbReference type="PANTHER" id="PTHR34697:SF2">
    <property type="entry name" value="PHOSPHATIDYLGLYCEROL LYSYLTRANSFERASE"/>
    <property type="match status" value="1"/>
</dbReference>
<dbReference type="EMBL" id="JADIMP010000060">
    <property type="protein sequence ID" value="MBO8441572.1"/>
    <property type="molecule type" value="Genomic_DNA"/>
</dbReference>
<sequence>MTNFFKNTWEKIEKHLTLLKIIFVVLVLIFVVHELIHDFHEINGDQVLLIFSQQSFSHLCLMFVLGFIAVLPMLNYDFNIVKFLPGTFNKLYILRAGWACNTFTNIAGFGGFLGAALRANFYSKGASKKEILFAISKIALFLLTGLSLLCWIASFLVYILHIGYQFNRYWLFLFGGALYFPILLLITHKIDGEFFDGLTEKRQFSLMTGSSLEWISCCTLFILIGFLMGNKTNWLAIIPIFAISSIIGVISMIPGGLGSFDACMLSGLSILGLGKADVLVWLLLYRLFYYVFPFILGVVFFIHDLGHKVNRTLDEIPMQLFRKLAHYILVGFLWFSGIMIILVATFPKLQDYNQIYSNLYGYVIYFANQVTNIIVGFILIILARGVSSRVKKAFWPTTIVFLIGSINTLWKDPSIKMLIFLSIVLLALMISKKGFYRTNFQYSWGALGFDIMIFGAIMITYIIVGLYNMPNYQEQHHVSDMILFPSEHVWLSGLVAMFLSIIISWGLYIYIHDSKHTRFINNYDYKRINKLINEYGNNEVSHLAYLRDKYFYFYQEQNEDKLFFMYRKMANKLIVMGEPIGDYRFINKAINAFMNDADKEGYSIVFYEINDQLTMDLHESGYDFLKFGEEGFVDLSCFSMEGKKRKSDRNLMSKFEREGYKFEEITPPFSEKIINELRNISDEWLHGRRESGFSMGFFSEYYLNKSSVYVIRNNEGKIIAFTTNMPQGDNASIDLMRYSDDAPTGTMDVMFINLFKLGIEKGKSKFNLGMAPLSNVGTSRFSFIEEKIARFIYEYGYNFYSFQGLRKYKDKYASEWHSKYIAFRKRNSLIFTMVQILLTVNRKINKKEAA</sequence>
<dbReference type="NCBIfam" id="NF033480">
    <property type="entry name" value="bifunc_MprF"/>
    <property type="match status" value="1"/>
</dbReference>
<evidence type="ECO:0000256" key="4">
    <source>
        <dbReference type="ARBA" id="ARBA00022989"/>
    </source>
</evidence>
<dbReference type="InterPro" id="IPR024320">
    <property type="entry name" value="LPG_synthase_C"/>
</dbReference>
<feature type="transmembrane region" description="Helical" evidence="6">
    <location>
        <begin position="447"/>
        <end position="469"/>
    </location>
</feature>
<keyword evidence="2" id="KW-1003">Cell membrane</keyword>
<proteinExistence type="predicted"/>
<feature type="transmembrane region" description="Helical" evidence="6">
    <location>
        <begin position="138"/>
        <end position="163"/>
    </location>
</feature>
<feature type="transmembrane region" description="Helical" evidence="6">
    <location>
        <begin position="489"/>
        <end position="511"/>
    </location>
</feature>
<evidence type="ECO:0000256" key="3">
    <source>
        <dbReference type="ARBA" id="ARBA00022692"/>
    </source>
</evidence>
<feature type="transmembrane region" description="Helical" evidence="6">
    <location>
        <begin position="287"/>
        <end position="306"/>
    </location>
</feature>
<feature type="transmembrane region" description="Helical" evidence="6">
    <location>
        <begin position="359"/>
        <end position="381"/>
    </location>
</feature>
<comment type="subcellular location">
    <subcellularLocation>
        <location evidence="1">Cell membrane</location>
        <topology evidence="1">Multi-pass membrane protein</topology>
    </subcellularLocation>
</comment>
<feature type="transmembrane region" description="Helical" evidence="6">
    <location>
        <begin position="234"/>
        <end position="253"/>
    </location>
</feature>
<dbReference type="SUPFAM" id="SSF55729">
    <property type="entry name" value="Acyl-CoA N-acyltransferases (Nat)"/>
    <property type="match status" value="1"/>
</dbReference>
<organism evidence="8 9">
    <name type="scientific">Candidatus Gallilactobacillus intestinavium</name>
    <dbReference type="NCBI Taxonomy" id="2840838"/>
    <lineage>
        <taxon>Bacteria</taxon>
        <taxon>Bacillati</taxon>
        <taxon>Bacillota</taxon>
        <taxon>Bacilli</taxon>
        <taxon>Lactobacillales</taxon>
        <taxon>Lactobacillaceae</taxon>
        <taxon>Lactobacillaceae incertae sedis</taxon>
        <taxon>Candidatus Gallilactobacillus</taxon>
    </lineage>
</organism>
<evidence type="ECO:0000256" key="2">
    <source>
        <dbReference type="ARBA" id="ARBA00022475"/>
    </source>
</evidence>
<evidence type="ECO:0000259" key="7">
    <source>
        <dbReference type="Pfam" id="PF09924"/>
    </source>
</evidence>
<keyword evidence="4 6" id="KW-1133">Transmembrane helix</keyword>
<reference evidence="8" key="1">
    <citation type="submission" date="2020-10" db="EMBL/GenBank/DDBJ databases">
        <authorList>
            <person name="Gilroy R."/>
        </authorList>
    </citation>
    <scope>NUCLEOTIDE SEQUENCE</scope>
    <source>
        <strain evidence="8">C6-149</strain>
    </source>
</reference>
<feature type="transmembrane region" description="Helical" evidence="6">
    <location>
        <begin position="416"/>
        <end position="435"/>
    </location>
</feature>
<dbReference type="GO" id="GO:0006629">
    <property type="term" value="P:lipid metabolic process"/>
    <property type="evidence" value="ECO:0007669"/>
    <property type="project" value="UniProtKB-KW"/>
</dbReference>
<dbReference type="GO" id="GO:0005886">
    <property type="term" value="C:plasma membrane"/>
    <property type="evidence" value="ECO:0007669"/>
    <property type="project" value="UniProtKB-SubCell"/>
</dbReference>
<feature type="domain" description="Phosphatidylglycerol lysyltransferase C-terminal" evidence="7">
    <location>
        <begin position="530"/>
        <end position="823"/>
    </location>
</feature>
<feature type="transmembrane region" description="Helical" evidence="6">
    <location>
        <begin position="206"/>
        <end position="228"/>
    </location>
</feature>
<feature type="transmembrane region" description="Helical" evidence="6">
    <location>
        <begin position="169"/>
        <end position="186"/>
    </location>
</feature>
<keyword evidence="3 6" id="KW-0812">Transmembrane</keyword>
<dbReference type="InterPro" id="IPR051211">
    <property type="entry name" value="PG_lysyltransferase"/>
</dbReference>
<gene>
    <name evidence="8" type="primary">mprF</name>
    <name evidence="8" type="ORF">IAA89_03895</name>
</gene>
<dbReference type="Proteomes" id="UP000823614">
    <property type="component" value="Unassembled WGS sequence"/>
</dbReference>
<feature type="transmembrane region" description="Helical" evidence="6">
    <location>
        <begin position="327"/>
        <end position="347"/>
    </location>
</feature>
<dbReference type="GO" id="GO:0055091">
    <property type="term" value="P:phospholipid homeostasis"/>
    <property type="evidence" value="ECO:0007669"/>
    <property type="project" value="TreeGrafter"/>
</dbReference>
<dbReference type="GO" id="GO:0046677">
    <property type="term" value="P:response to antibiotic"/>
    <property type="evidence" value="ECO:0007669"/>
    <property type="project" value="UniProtKB-KW"/>
</dbReference>